<proteinExistence type="predicted"/>
<dbReference type="InterPro" id="IPR027417">
    <property type="entry name" value="P-loop_NTPase"/>
</dbReference>
<feature type="repeat" description="ANK" evidence="3">
    <location>
        <begin position="951"/>
        <end position="983"/>
    </location>
</feature>
<feature type="repeat" description="ANK" evidence="3">
    <location>
        <begin position="918"/>
        <end position="950"/>
    </location>
</feature>
<keyword evidence="2 3" id="KW-0040">ANK repeat</keyword>
<dbReference type="PANTHER" id="PTHR24166">
    <property type="entry name" value="ROLLING PEBBLES, ISOFORM B"/>
    <property type="match status" value="1"/>
</dbReference>
<dbReference type="InterPro" id="IPR036770">
    <property type="entry name" value="Ankyrin_rpt-contain_sf"/>
</dbReference>
<dbReference type="PANTHER" id="PTHR24166:SF48">
    <property type="entry name" value="PROTEIN VAPYRIN"/>
    <property type="match status" value="1"/>
</dbReference>
<dbReference type="InterPro" id="IPR038305">
    <property type="entry name" value="HeLo_sf"/>
</dbReference>
<feature type="domain" description="GPI inositol-deacylase winged helix" evidence="5">
    <location>
        <begin position="510"/>
        <end position="601"/>
    </location>
</feature>
<dbReference type="InterPro" id="IPR029498">
    <property type="entry name" value="HeLo_dom"/>
</dbReference>
<evidence type="ECO:0000256" key="2">
    <source>
        <dbReference type="ARBA" id="ARBA00023043"/>
    </source>
</evidence>
<protein>
    <submittedName>
        <fullName evidence="7">Uncharacterized protein</fullName>
    </submittedName>
</protein>
<feature type="repeat" description="ANK" evidence="3">
    <location>
        <begin position="751"/>
        <end position="783"/>
    </location>
</feature>
<feature type="repeat" description="ANK" evidence="3">
    <location>
        <begin position="885"/>
        <end position="917"/>
    </location>
</feature>
<evidence type="ECO:0000259" key="4">
    <source>
        <dbReference type="Pfam" id="PF14479"/>
    </source>
</evidence>
<evidence type="ECO:0000256" key="3">
    <source>
        <dbReference type="PROSITE-ProRule" id="PRU00023"/>
    </source>
</evidence>
<feature type="domain" description="Nephrocystin 3-like N-terminal" evidence="6">
    <location>
        <begin position="230"/>
        <end position="396"/>
    </location>
</feature>
<dbReference type="SUPFAM" id="SSF48403">
    <property type="entry name" value="Ankyrin repeat"/>
    <property type="match status" value="1"/>
</dbReference>
<feature type="repeat" description="ANK" evidence="3">
    <location>
        <begin position="1083"/>
        <end position="1115"/>
    </location>
</feature>
<dbReference type="Gene3D" id="3.40.50.300">
    <property type="entry name" value="P-loop containing nucleotide triphosphate hydrolases"/>
    <property type="match status" value="1"/>
</dbReference>
<evidence type="ECO:0000259" key="6">
    <source>
        <dbReference type="Pfam" id="PF24883"/>
    </source>
</evidence>
<reference evidence="7 8" key="2">
    <citation type="submission" date="2021-10" db="EMBL/GenBank/DDBJ databases">
        <authorList>
            <person name="Piombo E."/>
        </authorList>
    </citation>
    <scope>NUCLEOTIDE SEQUENCE [LARGE SCALE GENOMIC DNA]</scope>
</reference>
<dbReference type="Gene3D" id="1.20.120.1020">
    <property type="entry name" value="Prion-inhibition and propagation, HeLo domain"/>
    <property type="match status" value="1"/>
</dbReference>
<feature type="repeat" description="ANK" evidence="3">
    <location>
        <begin position="984"/>
        <end position="1016"/>
    </location>
</feature>
<dbReference type="AlphaFoldDB" id="A0A9N9Z1E4"/>
<comment type="caution">
    <text evidence="7">The sequence shown here is derived from an EMBL/GenBank/DDBJ whole genome shotgun (WGS) entry which is preliminary data.</text>
</comment>
<dbReference type="InterPro" id="IPR056884">
    <property type="entry name" value="NPHP3-like_N"/>
</dbReference>
<feature type="repeat" description="ANK" evidence="3">
    <location>
        <begin position="1050"/>
        <end position="1082"/>
    </location>
</feature>
<gene>
    <name evidence="7" type="ORF">CSOL1703_00018141</name>
</gene>
<dbReference type="Gene3D" id="1.25.40.20">
    <property type="entry name" value="Ankyrin repeat-containing domain"/>
    <property type="match status" value="2"/>
</dbReference>
<accession>A0A9N9Z1E4</accession>
<dbReference type="Pfam" id="PF24883">
    <property type="entry name" value="NPHP3_N"/>
    <property type="match status" value="1"/>
</dbReference>
<evidence type="ECO:0000256" key="1">
    <source>
        <dbReference type="ARBA" id="ARBA00022737"/>
    </source>
</evidence>
<feature type="domain" description="Prion-inhibition and propagation HeLo" evidence="4">
    <location>
        <begin position="6"/>
        <end position="183"/>
    </location>
</feature>
<keyword evidence="8" id="KW-1185">Reference proteome</keyword>
<dbReference type="InterPro" id="IPR002110">
    <property type="entry name" value="Ankyrin_rpt"/>
</dbReference>
<keyword evidence="1" id="KW-0677">Repeat</keyword>
<feature type="repeat" description="ANK" evidence="3">
    <location>
        <begin position="819"/>
        <end position="851"/>
    </location>
</feature>
<evidence type="ECO:0000259" key="5">
    <source>
        <dbReference type="Pfam" id="PF22939"/>
    </source>
</evidence>
<dbReference type="InterPro" id="IPR050889">
    <property type="entry name" value="Dendritic_Spine_Reg/Scaffold"/>
</dbReference>
<feature type="repeat" description="ANK" evidence="3">
    <location>
        <begin position="1017"/>
        <end position="1049"/>
    </location>
</feature>
<dbReference type="Proteomes" id="UP000775872">
    <property type="component" value="Unassembled WGS sequence"/>
</dbReference>
<dbReference type="EMBL" id="CABFOC020000021">
    <property type="protein sequence ID" value="CAH0047285.1"/>
    <property type="molecule type" value="Genomic_DNA"/>
</dbReference>
<evidence type="ECO:0000313" key="8">
    <source>
        <dbReference type="Proteomes" id="UP000775872"/>
    </source>
</evidence>
<dbReference type="Pfam" id="PF14479">
    <property type="entry name" value="HeLo"/>
    <property type="match status" value="1"/>
</dbReference>
<dbReference type="SMART" id="SM00248">
    <property type="entry name" value="ANK"/>
    <property type="match status" value="11"/>
</dbReference>
<name>A0A9N9Z1E4_9HYPO</name>
<dbReference type="OrthoDB" id="539213at2759"/>
<organism evidence="7 8">
    <name type="scientific">Clonostachys solani</name>
    <dbReference type="NCBI Taxonomy" id="160281"/>
    <lineage>
        <taxon>Eukaryota</taxon>
        <taxon>Fungi</taxon>
        <taxon>Dikarya</taxon>
        <taxon>Ascomycota</taxon>
        <taxon>Pezizomycotina</taxon>
        <taxon>Sordariomycetes</taxon>
        <taxon>Hypocreomycetidae</taxon>
        <taxon>Hypocreales</taxon>
        <taxon>Bionectriaceae</taxon>
        <taxon>Clonostachys</taxon>
    </lineage>
</organism>
<dbReference type="Pfam" id="PF22939">
    <property type="entry name" value="WHD_GPIID"/>
    <property type="match status" value="1"/>
</dbReference>
<dbReference type="PROSITE" id="PS50088">
    <property type="entry name" value="ANK_REPEAT"/>
    <property type="match status" value="10"/>
</dbReference>
<dbReference type="PROSITE" id="PS50297">
    <property type="entry name" value="ANK_REP_REGION"/>
    <property type="match status" value="10"/>
</dbReference>
<feature type="repeat" description="ANK" evidence="3">
    <location>
        <begin position="852"/>
        <end position="884"/>
    </location>
</feature>
<evidence type="ECO:0000313" key="7">
    <source>
        <dbReference type="EMBL" id="CAH0047285.1"/>
    </source>
</evidence>
<sequence>MEPASFAVGIVGLAGLFSSCLEAIDRAKDYMSFETDSQALNAQFEADRLRFERWGNSVGLGPGGQLSAEHHKLLDDERTAATAMGLLKFINEVCSPHGVSQQEAAGDRAMPWARKGFGPVSAQALQSTVGGSRRRKLTWAFGGKGERKSQVELFRRSVQQLHELVAPGSMDPSNKMMHAESQSSHEWLVQIQQFLAEKEAEIRREVHRWLVGDCRPNDVYDESLHRKLTGTCDWMLHQPSFTRWVSPDFPTDRAKLLWMSGQPGFGKTVLCAHLVDHLSSTLDAPVSHFFFSSDHESRNDPYEAMRHWVSQIVGADHRAFALVRQKWHTTQEPIAPRLTIIQLLREIMRDVPGCTLVVDGIDECTALSDSSRSVARFLEDAQELASSTTRILVVSRDEAEIRQTLQESSHCTFNEFKIRSEDVRADTAAYSQLIVDRRLKAMREEDKASLSEMMMERCGGQFLWLKMQEKTLKGWMNKRQLERTINTTPSGLDHLYERHWTRITRSELERDRAFSLLRWAAFAIRPLTVGEIIEAVLIDEDNDCVRFDDLPDVISDEFINDEILHLCSPLLELGDLLPKASSPSHRTVQLAHFTVKEFLVHRLPIRDIGTNGDLQTSLEQRQHTLLARLCLCYVRSHQTWCDATTNPTGNHPQANFRRYAASSWYAHADFGVPLEMDEGTLERILEFMDEAHPSWNSWRAWFDAQNEEEAEYAEDETTTPGPIYYAVRLGQTTVALRQINSRSCIEEQIEGRRSPLHRACFDGNMAIIEAMFESGASITARDIRGRTLVYSASWNGKVEVVKTLLQKGGQQQLDAVNDYGWTPINVAADGGHLEVVRLLVEKGADLTIAQTAGWTPIHSAVTGGYDDVVELLVRSGADITTADSDGWTLLHKAAKNGNIELAKLLMSNGADAAAKNDCGWPPLLIAAEMGHCEVIQMLIDKGVNTMVAQNDGWTPLHVAAGNGHLEAAKLLIDSGVDITAASNIGWTPINAAAAHGHPKVVKLLLDMGVDVEAIDKSGWTPLRAAAVNGQIEVVKFLISRGARITDANEEGWTPILMAASNGHLDVVRLLIDEGADANVANKQGKTPMRVAAEHGHQEVLRLLADRGVSITPAGDSE</sequence>
<dbReference type="SUPFAM" id="SSF52540">
    <property type="entry name" value="P-loop containing nucleoside triphosphate hydrolases"/>
    <property type="match status" value="1"/>
</dbReference>
<reference evidence="8" key="1">
    <citation type="submission" date="2019-06" db="EMBL/GenBank/DDBJ databases">
        <authorList>
            <person name="Broberg M."/>
        </authorList>
    </citation>
    <scope>NUCLEOTIDE SEQUENCE [LARGE SCALE GENOMIC DNA]</scope>
</reference>
<dbReference type="Pfam" id="PF13637">
    <property type="entry name" value="Ank_4"/>
    <property type="match status" value="1"/>
</dbReference>
<dbReference type="PRINTS" id="PR01415">
    <property type="entry name" value="ANKYRIN"/>
</dbReference>
<dbReference type="Pfam" id="PF12796">
    <property type="entry name" value="Ank_2"/>
    <property type="match status" value="4"/>
</dbReference>
<dbReference type="InterPro" id="IPR054471">
    <property type="entry name" value="GPIID_WHD"/>
</dbReference>